<evidence type="ECO:0000313" key="2">
    <source>
        <dbReference type="Proteomes" id="UP000199340"/>
    </source>
</evidence>
<evidence type="ECO:0000313" key="1">
    <source>
        <dbReference type="EMBL" id="SDI08636.1"/>
    </source>
</evidence>
<dbReference type="OrthoDB" id="5242510at2"/>
<dbReference type="RefSeq" id="WP_090026306.1">
    <property type="nucleotide sequence ID" value="NZ_FNEB01000001.1"/>
</dbReference>
<reference evidence="1 2" key="1">
    <citation type="submission" date="2016-10" db="EMBL/GenBank/DDBJ databases">
        <authorList>
            <person name="de Groot N.N."/>
        </authorList>
    </citation>
    <scope>NUCLEOTIDE SEQUENCE [LARGE SCALE GENOMIC DNA]</scope>
    <source>
        <strain evidence="1 2">DSM 28010</strain>
    </source>
</reference>
<dbReference type="EMBL" id="FNEB01000001">
    <property type="protein sequence ID" value="SDI08636.1"/>
    <property type="molecule type" value="Genomic_DNA"/>
</dbReference>
<sequence length="242" mass="27259">MILQKRLPYDIGPKALPGIAPLDPADWILVDDAFAAQMAERGRLLAERRADVVALDDSARPAARELLDEVLTALGARDDYAVSADSVRRPDNVTVALDRDDPLGTLGHLVQQDFCILEKRGDEHVMTGAVLCFPASWTLEEKFMRPLIGIHIPVEVYDDNIAKRVQRLFDGIRPGRPLWRFNALNYADPALHQPRGENDRRPERHGQDAAYLRSERQSLWRLPKSDAVVFGIHTFVLKRDGL</sequence>
<dbReference type="InterPro" id="IPR021848">
    <property type="entry name" value="HODM_asu-like"/>
</dbReference>
<protein>
    <recommendedName>
        <fullName evidence="3">DUF3445 domain-containing protein</fullName>
    </recommendedName>
</protein>
<organism evidence="1 2">
    <name type="scientific">Lutimaribacter saemankumensis</name>
    <dbReference type="NCBI Taxonomy" id="490829"/>
    <lineage>
        <taxon>Bacteria</taxon>
        <taxon>Pseudomonadati</taxon>
        <taxon>Pseudomonadota</taxon>
        <taxon>Alphaproteobacteria</taxon>
        <taxon>Rhodobacterales</taxon>
        <taxon>Roseobacteraceae</taxon>
        <taxon>Lutimaribacter</taxon>
    </lineage>
</organism>
<dbReference type="AlphaFoldDB" id="A0A1G8HPP6"/>
<name>A0A1G8HPP6_9RHOB</name>
<dbReference type="Proteomes" id="UP000199340">
    <property type="component" value="Unassembled WGS sequence"/>
</dbReference>
<dbReference type="Pfam" id="PF11927">
    <property type="entry name" value="HODM_asu-like"/>
    <property type="match status" value="1"/>
</dbReference>
<evidence type="ECO:0008006" key="3">
    <source>
        <dbReference type="Google" id="ProtNLM"/>
    </source>
</evidence>
<accession>A0A1G8HPP6</accession>
<gene>
    <name evidence="1" type="ORF">SAMN05421850_101601</name>
</gene>
<proteinExistence type="predicted"/>
<keyword evidence="2" id="KW-1185">Reference proteome</keyword>